<dbReference type="Pfam" id="PF04828">
    <property type="entry name" value="GFA"/>
    <property type="match status" value="1"/>
</dbReference>
<dbReference type="PANTHER" id="PTHR33337">
    <property type="entry name" value="GFA DOMAIN-CONTAINING PROTEIN"/>
    <property type="match status" value="1"/>
</dbReference>
<dbReference type="GO" id="GO:0046872">
    <property type="term" value="F:metal ion binding"/>
    <property type="evidence" value="ECO:0007669"/>
    <property type="project" value="UniProtKB-KW"/>
</dbReference>
<accession>A0A839SQF2</accession>
<keyword evidence="4" id="KW-0456">Lyase</keyword>
<dbReference type="Proteomes" id="UP000581135">
    <property type="component" value="Unassembled WGS sequence"/>
</dbReference>
<comment type="similarity">
    <text evidence="1">Belongs to the Gfa family.</text>
</comment>
<evidence type="ECO:0000256" key="1">
    <source>
        <dbReference type="ARBA" id="ARBA00005495"/>
    </source>
</evidence>
<organism evidence="6 7">
    <name type="scientific">Limibacillus halophilus</name>
    <dbReference type="NCBI Taxonomy" id="1579333"/>
    <lineage>
        <taxon>Bacteria</taxon>
        <taxon>Pseudomonadati</taxon>
        <taxon>Pseudomonadota</taxon>
        <taxon>Alphaproteobacteria</taxon>
        <taxon>Rhodospirillales</taxon>
        <taxon>Rhodovibrionaceae</taxon>
        <taxon>Limibacillus</taxon>
    </lineage>
</organism>
<dbReference type="RefSeq" id="WP_183414798.1">
    <property type="nucleotide sequence ID" value="NZ_JACHXA010000001.1"/>
</dbReference>
<evidence type="ECO:0000256" key="2">
    <source>
        <dbReference type="ARBA" id="ARBA00022723"/>
    </source>
</evidence>
<evidence type="ECO:0000259" key="5">
    <source>
        <dbReference type="PROSITE" id="PS51891"/>
    </source>
</evidence>
<dbReference type="Gene3D" id="2.170.150.70">
    <property type="match status" value="1"/>
</dbReference>
<dbReference type="GO" id="GO:0016846">
    <property type="term" value="F:carbon-sulfur lyase activity"/>
    <property type="evidence" value="ECO:0007669"/>
    <property type="project" value="InterPro"/>
</dbReference>
<keyword evidence="3" id="KW-0862">Zinc</keyword>
<dbReference type="PANTHER" id="PTHR33337:SF44">
    <property type="entry name" value="DUF636 DOMAIN PROTEIN (AFU_ORTHOLOGUE AFUA_1G09754)"/>
    <property type="match status" value="1"/>
</dbReference>
<proteinExistence type="inferred from homology"/>
<keyword evidence="7" id="KW-1185">Reference proteome</keyword>
<dbReference type="InterPro" id="IPR006913">
    <property type="entry name" value="CENP-V/GFA"/>
</dbReference>
<dbReference type="AlphaFoldDB" id="A0A839SQF2"/>
<feature type="domain" description="CENP-V/GFA" evidence="5">
    <location>
        <begin position="3"/>
        <end position="140"/>
    </location>
</feature>
<evidence type="ECO:0000256" key="3">
    <source>
        <dbReference type="ARBA" id="ARBA00022833"/>
    </source>
</evidence>
<protein>
    <recommendedName>
        <fullName evidence="5">CENP-V/GFA domain-containing protein</fullName>
    </recommendedName>
</protein>
<gene>
    <name evidence="6" type="ORF">FHR98_000245</name>
</gene>
<evidence type="ECO:0000313" key="7">
    <source>
        <dbReference type="Proteomes" id="UP000581135"/>
    </source>
</evidence>
<comment type="caution">
    <text evidence="6">The sequence shown here is derived from an EMBL/GenBank/DDBJ whole genome shotgun (WGS) entry which is preliminary data.</text>
</comment>
<dbReference type="PROSITE" id="PS51891">
    <property type="entry name" value="CENP_V_GFA"/>
    <property type="match status" value="1"/>
</dbReference>
<evidence type="ECO:0000313" key="6">
    <source>
        <dbReference type="EMBL" id="MBB3063980.1"/>
    </source>
</evidence>
<reference evidence="6 7" key="1">
    <citation type="submission" date="2020-08" db="EMBL/GenBank/DDBJ databases">
        <title>Genomic Encyclopedia of Type Strains, Phase III (KMG-III): the genomes of soil and plant-associated and newly described type strains.</title>
        <authorList>
            <person name="Whitman W."/>
        </authorList>
    </citation>
    <scope>NUCLEOTIDE SEQUENCE [LARGE SCALE GENOMIC DNA]</scope>
    <source>
        <strain evidence="6 7">CECT 8803</strain>
    </source>
</reference>
<name>A0A839SQF2_9PROT</name>
<evidence type="ECO:0000256" key="4">
    <source>
        <dbReference type="ARBA" id="ARBA00023239"/>
    </source>
</evidence>
<keyword evidence="2" id="KW-0479">Metal-binding</keyword>
<dbReference type="InterPro" id="IPR011057">
    <property type="entry name" value="Mss4-like_sf"/>
</dbReference>
<dbReference type="EMBL" id="JACHXA010000001">
    <property type="protein sequence ID" value="MBB3063980.1"/>
    <property type="molecule type" value="Genomic_DNA"/>
</dbReference>
<sequence length="169" mass="18802">MKLQGSCHCGAVHFRLRSAHPYPFNRCYCSICRKTQGGGGYAINLSGQAASLRVEGEEFISVYQAQVGVAADGSPEISSAERRFCKRCGSGLWLWDPRWPDLIHPFASAIDTELPAAPEHTHLMLGSKPEWVPLDSRPQDRCFQEYPEESIADWHRRLGLEVEVGSGSQ</sequence>
<dbReference type="SUPFAM" id="SSF51316">
    <property type="entry name" value="Mss4-like"/>
    <property type="match status" value="1"/>
</dbReference>